<dbReference type="RefSeq" id="XP_024345042.1">
    <property type="nucleotide sequence ID" value="XM_024500544.1"/>
</dbReference>
<evidence type="ECO:0000313" key="1">
    <source>
        <dbReference type="EMBL" id="EUB53846.1"/>
    </source>
</evidence>
<dbReference type="AlphaFoldDB" id="W6U053"/>
<dbReference type="EMBL" id="APAU02000795">
    <property type="protein sequence ID" value="EUB53846.1"/>
    <property type="molecule type" value="Genomic_DNA"/>
</dbReference>
<organism evidence="1 2">
    <name type="scientific">Echinococcus granulosus</name>
    <name type="common">Hydatid tapeworm</name>
    <dbReference type="NCBI Taxonomy" id="6210"/>
    <lineage>
        <taxon>Eukaryota</taxon>
        <taxon>Metazoa</taxon>
        <taxon>Spiralia</taxon>
        <taxon>Lophotrochozoa</taxon>
        <taxon>Platyhelminthes</taxon>
        <taxon>Cestoda</taxon>
        <taxon>Eucestoda</taxon>
        <taxon>Cyclophyllidea</taxon>
        <taxon>Taeniidae</taxon>
        <taxon>Echinococcus</taxon>
        <taxon>Echinococcus granulosus group</taxon>
    </lineage>
</organism>
<dbReference type="GeneID" id="36347010"/>
<sequence length="99" mass="11482">MPLFSYLLISLASDRDTHNGGNDNALILELGRFLTRLAHRPLRHPSSPEVMSCDDLHLHVKVVLSLYPVLWMPFRAYPNCRTRIRTCLATRFFVTKCER</sequence>
<accession>W6U053</accession>
<gene>
    <name evidence="1" type="ORF">EGR_11303</name>
</gene>
<name>W6U053_ECHGR</name>
<reference evidence="1 2" key="1">
    <citation type="journal article" date="2013" name="Nat. Genet.">
        <title>The genome of the hydatid tapeworm Echinococcus granulosus.</title>
        <authorList>
            <person name="Zheng H."/>
            <person name="Zhang W."/>
            <person name="Zhang L."/>
            <person name="Zhang Z."/>
            <person name="Li J."/>
            <person name="Lu G."/>
            <person name="Zhu Y."/>
            <person name="Wang Y."/>
            <person name="Huang Y."/>
            <person name="Liu J."/>
            <person name="Kang H."/>
            <person name="Chen J."/>
            <person name="Wang L."/>
            <person name="Chen A."/>
            <person name="Yu S."/>
            <person name="Gao Z."/>
            <person name="Jin L."/>
            <person name="Gu W."/>
            <person name="Wang Z."/>
            <person name="Zhao L."/>
            <person name="Shi B."/>
            <person name="Wen H."/>
            <person name="Lin R."/>
            <person name="Jones M.K."/>
            <person name="Brejova B."/>
            <person name="Vinar T."/>
            <person name="Zhao G."/>
            <person name="McManus D.P."/>
            <person name="Chen Z."/>
            <person name="Zhou Y."/>
            <person name="Wang S."/>
        </authorList>
    </citation>
    <scope>NUCLEOTIDE SEQUENCE [LARGE SCALE GENOMIC DNA]</scope>
</reference>
<proteinExistence type="predicted"/>
<comment type="caution">
    <text evidence="1">The sequence shown here is derived from an EMBL/GenBank/DDBJ whole genome shotgun (WGS) entry which is preliminary data.</text>
</comment>
<dbReference type="Proteomes" id="UP000019149">
    <property type="component" value="Unassembled WGS sequence"/>
</dbReference>
<keyword evidence="2" id="KW-1185">Reference proteome</keyword>
<evidence type="ECO:0000313" key="2">
    <source>
        <dbReference type="Proteomes" id="UP000019149"/>
    </source>
</evidence>
<dbReference type="KEGG" id="egl:EGR_11303"/>
<protein>
    <submittedName>
        <fullName evidence="1">Uncharacterized protein</fullName>
    </submittedName>
</protein>
<dbReference type="CTD" id="36347010"/>